<evidence type="ECO:0000256" key="1">
    <source>
        <dbReference type="SAM" id="MobiDB-lite"/>
    </source>
</evidence>
<dbReference type="KEGG" id="glz:GLAREA_06860"/>
<dbReference type="GeneID" id="19465913"/>
<proteinExistence type="predicted"/>
<evidence type="ECO:0000313" key="3">
    <source>
        <dbReference type="Proteomes" id="UP000016922"/>
    </source>
</evidence>
<keyword evidence="3" id="KW-1185">Reference proteome</keyword>
<dbReference type="RefSeq" id="XP_008078999.1">
    <property type="nucleotide sequence ID" value="XM_008080808.1"/>
</dbReference>
<evidence type="ECO:0000313" key="2">
    <source>
        <dbReference type="EMBL" id="EPE33847.1"/>
    </source>
</evidence>
<gene>
    <name evidence="2" type="ORF">GLAREA_06860</name>
</gene>
<dbReference type="HOGENOM" id="CLU_2922800_0_0_1"/>
<protein>
    <submittedName>
        <fullName evidence="2">Uncharacterized protein</fullName>
    </submittedName>
</protein>
<dbReference type="AlphaFoldDB" id="S3D5X6"/>
<feature type="compositionally biased region" description="Pro residues" evidence="1">
    <location>
        <begin position="1"/>
        <end position="17"/>
    </location>
</feature>
<organism evidence="2 3">
    <name type="scientific">Glarea lozoyensis (strain ATCC 20868 / MF5171)</name>
    <dbReference type="NCBI Taxonomy" id="1116229"/>
    <lineage>
        <taxon>Eukaryota</taxon>
        <taxon>Fungi</taxon>
        <taxon>Dikarya</taxon>
        <taxon>Ascomycota</taxon>
        <taxon>Pezizomycotina</taxon>
        <taxon>Leotiomycetes</taxon>
        <taxon>Helotiales</taxon>
        <taxon>Helotiaceae</taxon>
        <taxon>Glarea</taxon>
    </lineage>
</organism>
<reference evidence="2 3" key="1">
    <citation type="journal article" date="2013" name="BMC Genomics">
        <title>Genomics-driven discovery of the pneumocandin biosynthetic gene cluster in the fungus Glarea lozoyensis.</title>
        <authorList>
            <person name="Chen L."/>
            <person name="Yue Q."/>
            <person name="Zhang X."/>
            <person name="Xiang M."/>
            <person name="Wang C."/>
            <person name="Li S."/>
            <person name="Che Y."/>
            <person name="Ortiz-Lopez F.J."/>
            <person name="Bills G.F."/>
            <person name="Liu X."/>
            <person name="An Z."/>
        </authorList>
    </citation>
    <scope>NUCLEOTIDE SEQUENCE [LARGE SCALE GENOMIC DNA]</scope>
    <source>
        <strain evidence="3">ATCC 20868 / MF5171</strain>
    </source>
</reference>
<accession>S3D5X6</accession>
<sequence>MSRGDPPSPPPNPPPSPSMGAADPEDTDYAWYIFQHLLLDHIFEQYTYRLRPDCSSVAESD</sequence>
<dbReference type="Proteomes" id="UP000016922">
    <property type="component" value="Unassembled WGS sequence"/>
</dbReference>
<dbReference type="EMBL" id="KE145357">
    <property type="protein sequence ID" value="EPE33847.1"/>
    <property type="molecule type" value="Genomic_DNA"/>
</dbReference>
<feature type="region of interest" description="Disordered" evidence="1">
    <location>
        <begin position="1"/>
        <end position="24"/>
    </location>
</feature>
<name>S3D5X6_GLAL2</name>